<accession>A0ABQ8S1D0</accession>
<organism evidence="1 2">
    <name type="scientific">Periplaneta americana</name>
    <name type="common">American cockroach</name>
    <name type="synonym">Blatta americana</name>
    <dbReference type="NCBI Taxonomy" id="6978"/>
    <lineage>
        <taxon>Eukaryota</taxon>
        <taxon>Metazoa</taxon>
        <taxon>Ecdysozoa</taxon>
        <taxon>Arthropoda</taxon>
        <taxon>Hexapoda</taxon>
        <taxon>Insecta</taxon>
        <taxon>Pterygota</taxon>
        <taxon>Neoptera</taxon>
        <taxon>Polyneoptera</taxon>
        <taxon>Dictyoptera</taxon>
        <taxon>Blattodea</taxon>
        <taxon>Blattoidea</taxon>
        <taxon>Blattidae</taxon>
        <taxon>Blattinae</taxon>
        <taxon>Periplaneta</taxon>
    </lineage>
</organism>
<name>A0ABQ8S1D0_PERAM</name>
<sequence length="180" mass="21300">MTQNLKSNLRGTDICPVAFSDHCGYIITLRIPRLPTPFGRGIWKLNTSILKEEDFKEDLEHKWRIYQRQKSRYPNILEWWVNTKQKLGKWMKYYSILRQQEIKGQEEYLYGLLRDIYASSSTEPRLTTLLKKVKASILKIQHDRDRGTQIRARSNSMSGSQLPCMMSFERRRGGKENILT</sequence>
<keyword evidence="2" id="KW-1185">Reference proteome</keyword>
<evidence type="ECO:0000313" key="2">
    <source>
        <dbReference type="Proteomes" id="UP001148838"/>
    </source>
</evidence>
<dbReference type="EMBL" id="JAJSOF020000038">
    <property type="protein sequence ID" value="KAJ4427747.1"/>
    <property type="molecule type" value="Genomic_DNA"/>
</dbReference>
<reference evidence="1 2" key="1">
    <citation type="journal article" date="2022" name="Allergy">
        <title>Genome assembly and annotation of Periplaneta americana reveal a comprehensive cockroach allergen profile.</title>
        <authorList>
            <person name="Wang L."/>
            <person name="Xiong Q."/>
            <person name="Saelim N."/>
            <person name="Wang L."/>
            <person name="Nong W."/>
            <person name="Wan A.T."/>
            <person name="Shi M."/>
            <person name="Liu X."/>
            <person name="Cao Q."/>
            <person name="Hui J.H.L."/>
            <person name="Sookrung N."/>
            <person name="Leung T.F."/>
            <person name="Tungtrongchitr A."/>
            <person name="Tsui S.K.W."/>
        </authorList>
    </citation>
    <scope>NUCLEOTIDE SEQUENCE [LARGE SCALE GENOMIC DNA]</scope>
    <source>
        <strain evidence="1">PWHHKU_190912</strain>
    </source>
</reference>
<comment type="caution">
    <text evidence="1">The sequence shown here is derived from an EMBL/GenBank/DDBJ whole genome shotgun (WGS) entry which is preliminary data.</text>
</comment>
<proteinExistence type="predicted"/>
<protein>
    <submittedName>
        <fullName evidence="1">Uncharacterized protein</fullName>
    </submittedName>
</protein>
<dbReference type="Proteomes" id="UP001148838">
    <property type="component" value="Unassembled WGS sequence"/>
</dbReference>
<gene>
    <name evidence="1" type="ORF">ANN_25400</name>
</gene>
<evidence type="ECO:0000313" key="1">
    <source>
        <dbReference type="EMBL" id="KAJ4427747.1"/>
    </source>
</evidence>